<evidence type="ECO:0000256" key="1">
    <source>
        <dbReference type="SAM" id="MobiDB-lite"/>
    </source>
</evidence>
<dbReference type="Proteomes" id="UP000694240">
    <property type="component" value="Chromosome 6"/>
</dbReference>
<protein>
    <submittedName>
        <fullName evidence="2">Putative transposase Ptta/En/Spm plant</fullName>
    </submittedName>
</protein>
<reference evidence="2 3" key="1">
    <citation type="submission" date="2020-12" db="EMBL/GenBank/DDBJ databases">
        <title>Concerted genomic and epigenomic changes stabilize Arabidopsis allopolyploids.</title>
        <authorList>
            <person name="Chen Z."/>
        </authorList>
    </citation>
    <scope>NUCLEOTIDE SEQUENCE [LARGE SCALE GENOMIC DNA]</scope>
    <source>
        <strain evidence="2">Allo738</strain>
        <tissue evidence="2">Leaf</tissue>
    </source>
</reference>
<dbReference type="AlphaFoldDB" id="A0A8T2C7N0"/>
<gene>
    <name evidence="2" type="ORF">ISN45_Aa01g028410</name>
</gene>
<name>A0A8T2C7N0_9BRAS</name>
<proteinExistence type="predicted"/>
<organism evidence="2 3">
    <name type="scientific">Arabidopsis thaliana x Arabidopsis arenosa</name>
    <dbReference type="NCBI Taxonomy" id="1240361"/>
    <lineage>
        <taxon>Eukaryota</taxon>
        <taxon>Viridiplantae</taxon>
        <taxon>Streptophyta</taxon>
        <taxon>Embryophyta</taxon>
        <taxon>Tracheophyta</taxon>
        <taxon>Spermatophyta</taxon>
        <taxon>Magnoliopsida</taxon>
        <taxon>eudicotyledons</taxon>
        <taxon>Gunneridae</taxon>
        <taxon>Pentapetalae</taxon>
        <taxon>rosids</taxon>
        <taxon>malvids</taxon>
        <taxon>Brassicales</taxon>
        <taxon>Brassicaceae</taxon>
        <taxon>Camelineae</taxon>
        <taxon>Arabidopsis</taxon>
    </lineage>
</organism>
<keyword evidence="3" id="KW-1185">Reference proteome</keyword>
<comment type="caution">
    <text evidence="2">The sequence shown here is derived from an EMBL/GenBank/DDBJ whole genome shotgun (WGS) entry which is preliminary data.</text>
</comment>
<evidence type="ECO:0000313" key="2">
    <source>
        <dbReference type="EMBL" id="KAG7594062.1"/>
    </source>
</evidence>
<accession>A0A8T2C7N0</accession>
<feature type="region of interest" description="Disordered" evidence="1">
    <location>
        <begin position="59"/>
        <end position="88"/>
    </location>
</feature>
<dbReference type="EMBL" id="JAEFBK010000006">
    <property type="protein sequence ID" value="KAG7594062.1"/>
    <property type="molecule type" value="Genomic_DNA"/>
</dbReference>
<evidence type="ECO:0000313" key="3">
    <source>
        <dbReference type="Proteomes" id="UP000694240"/>
    </source>
</evidence>
<sequence>MVLVLISTYRGRNHIYKSNKRWKLNWEDRLLSVKFSSDSYQKDGTFVDRKTPKVHEAYKTNKEDKLATLENDDSSNGTSRRELSQEEDDELFLQRELVSVPYSAVRNSPARPYSWFQLASVRHPSASHAEMVGSCPAKSLTHAVLAGLIFSSAVNRFYTDFLYSFSVSPLIITLDLCLMATIQRFLAQRWSSPTSSLSFVFL</sequence>